<dbReference type="PROSITE" id="PS50987">
    <property type="entry name" value="HTH_ARSR_2"/>
    <property type="match status" value="1"/>
</dbReference>
<evidence type="ECO:0000259" key="4">
    <source>
        <dbReference type="PROSITE" id="PS50987"/>
    </source>
</evidence>
<dbReference type="RefSeq" id="WP_089022891.1">
    <property type="nucleotide sequence ID" value="NZ_NIQC01000005.1"/>
</dbReference>
<keyword evidence="3" id="KW-0804">Transcription</keyword>
<dbReference type="InterPro" id="IPR036388">
    <property type="entry name" value="WH-like_DNA-bd_sf"/>
</dbReference>
<evidence type="ECO:0000313" key="5">
    <source>
        <dbReference type="EMBL" id="OWZ84317.1"/>
    </source>
</evidence>
<keyword evidence="1" id="KW-0805">Transcription regulation</keyword>
<dbReference type="InterPro" id="IPR051081">
    <property type="entry name" value="HTH_MetalResp_TranReg"/>
</dbReference>
<evidence type="ECO:0000256" key="2">
    <source>
        <dbReference type="ARBA" id="ARBA00023125"/>
    </source>
</evidence>
<dbReference type="PANTHER" id="PTHR33154">
    <property type="entry name" value="TRANSCRIPTIONAL REGULATOR, ARSR FAMILY"/>
    <property type="match status" value="1"/>
</dbReference>
<proteinExistence type="predicted"/>
<dbReference type="GO" id="GO:0003700">
    <property type="term" value="F:DNA-binding transcription factor activity"/>
    <property type="evidence" value="ECO:0007669"/>
    <property type="project" value="InterPro"/>
</dbReference>
<feature type="domain" description="HTH arsR-type" evidence="4">
    <location>
        <begin position="1"/>
        <end position="97"/>
    </location>
</feature>
<comment type="caution">
    <text evidence="5">The sequence shown here is derived from an EMBL/GenBank/DDBJ whole genome shotgun (WGS) entry which is preliminary data.</text>
</comment>
<dbReference type="InterPro" id="IPR011991">
    <property type="entry name" value="ArsR-like_HTH"/>
</dbReference>
<evidence type="ECO:0000313" key="6">
    <source>
        <dbReference type="Proteomes" id="UP000214588"/>
    </source>
</evidence>
<accession>A0A226C1M3</accession>
<name>A0A226C1M3_9FIRM</name>
<dbReference type="SMART" id="SM00418">
    <property type="entry name" value="HTH_ARSR"/>
    <property type="match status" value="1"/>
</dbReference>
<dbReference type="InterPro" id="IPR001845">
    <property type="entry name" value="HTH_ArsR_DNA-bd_dom"/>
</dbReference>
<dbReference type="GO" id="GO:0003677">
    <property type="term" value="F:DNA binding"/>
    <property type="evidence" value="ECO:0007669"/>
    <property type="project" value="UniProtKB-KW"/>
</dbReference>
<keyword evidence="6" id="KW-1185">Reference proteome</keyword>
<evidence type="ECO:0000256" key="3">
    <source>
        <dbReference type="ARBA" id="ARBA00023163"/>
    </source>
</evidence>
<dbReference type="OrthoDB" id="9798835at2"/>
<dbReference type="EMBL" id="NIQC01000005">
    <property type="protein sequence ID" value="OWZ84317.1"/>
    <property type="molecule type" value="Genomic_DNA"/>
</dbReference>
<evidence type="ECO:0000256" key="1">
    <source>
        <dbReference type="ARBA" id="ARBA00023015"/>
    </source>
</evidence>
<reference evidence="5 6" key="1">
    <citation type="submission" date="2017-06" db="EMBL/GenBank/DDBJ databases">
        <title>Draft Genome Sequence of Natranaerobius trueperi halophilic, alkalithermophilic bacteria from soda lakes.</title>
        <authorList>
            <person name="Zhao B."/>
        </authorList>
    </citation>
    <scope>NUCLEOTIDE SEQUENCE [LARGE SCALE GENOMIC DNA]</scope>
    <source>
        <strain evidence="5 6">DSM 18760</strain>
    </source>
</reference>
<dbReference type="Gene3D" id="1.10.10.10">
    <property type="entry name" value="Winged helix-like DNA-binding domain superfamily/Winged helix DNA-binding domain"/>
    <property type="match status" value="1"/>
</dbReference>
<organism evidence="5 6">
    <name type="scientific">Natranaerobius trueperi</name>
    <dbReference type="NCBI Taxonomy" id="759412"/>
    <lineage>
        <taxon>Bacteria</taxon>
        <taxon>Bacillati</taxon>
        <taxon>Bacillota</taxon>
        <taxon>Clostridia</taxon>
        <taxon>Natranaerobiales</taxon>
        <taxon>Natranaerobiaceae</taxon>
        <taxon>Natranaerobius</taxon>
    </lineage>
</organism>
<dbReference type="Proteomes" id="UP000214588">
    <property type="component" value="Unassembled WGS sequence"/>
</dbReference>
<sequence length="125" mass="14616">MESNLVRVLKTLSDETRLRILNLLQFGVLCVCELEILLDISQSNASRHLNKLTSVGLVEYYKAAKYVYYKLNDDITGEYPFIKEILVTETKKLDKYQEDNRRLTKYKDDGYTCDELKDGKVCFED</sequence>
<dbReference type="PRINTS" id="PR00778">
    <property type="entry name" value="HTHARSR"/>
</dbReference>
<dbReference type="CDD" id="cd00090">
    <property type="entry name" value="HTH_ARSR"/>
    <property type="match status" value="1"/>
</dbReference>
<dbReference type="InterPro" id="IPR036390">
    <property type="entry name" value="WH_DNA-bd_sf"/>
</dbReference>
<dbReference type="NCBIfam" id="NF033788">
    <property type="entry name" value="HTH_metalloreg"/>
    <property type="match status" value="1"/>
</dbReference>
<keyword evidence="2" id="KW-0238">DNA-binding</keyword>
<dbReference type="Pfam" id="PF01022">
    <property type="entry name" value="HTH_5"/>
    <property type="match status" value="1"/>
</dbReference>
<protein>
    <submittedName>
        <fullName evidence="5">Transcriptional regulator</fullName>
    </submittedName>
</protein>
<gene>
    <name evidence="5" type="ORF">CDO51_03375</name>
</gene>
<dbReference type="SUPFAM" id="SSF46785">
    <property type="entry name" value="Winged helix' DNA-binding domain"/>
    <property type="match status" value="1"/>
</dbReference>
<dbReference type="PANTHER" id="PTHR33154:SF18">
    <property type="entry name" value="ARSENICAL RESISTANCE OPERON REPRESSOR"/>
    <property type="match status" value="1"/>
</dbReference>
<dbReference type="AlphaFoldDB" id="A0A226C1M3"/>